<dbReference type="PANTHER" id="PTHR30328:SF54">
    <property type="entry name" value="HTH-TYPE TRANSCRIPTIONAL REPRESSOR SCO4008"/>
    <property type="match status" value="1"/>
</dbReference>
<organism evidence="4 5">
    <name type="scientific">Antarctobacter heliothermus</name>
    <dbReference type="NCBI Taxonomy" id="74033"/>
    <lineage>
        <taxon>Bacteria</taxon>
        <taxon>Pseudomonadati</taxon>
        <taxon>Pseudomonadota</taxon>
        <taxon>Alphaproteobacteria</taxon>
        <taxon>Rhodobacterales</taxon>
        <taxon>Roseobacteraceae</taxon>
        <taxon>Antarctobacter</taxon>
    </lineage>
</organism>
<dbReference type="AlphaFoldDB" id="A0A222E2F5"/>
<evidence type="ECO:0000313" key="5">
    <source>
        <dbReference type="Proteomes" id="UP000203589"/>
    </source>
</evidence>
<feature type="DNA-binding region" description="H-T-H motif" evidence="2">
    <location>
        <begin position="44"/>
        <end position="63"/>
    </location>
</feature>
<dbReference type="EMBL" id="CP022540">
    <property type="protein sequence ID" value="ASP20394.1"/>
    <property type="molecule type" value="Genomic_DNA"/>
</dbReference>
<accession>A0A222E2F5</accession>
<sequence length="229" mass="26091">MSKARSTPAPDAPKTRIRDAIRTQERILKAAQAEFARKGYDGARVDAIIARAKISKNLLYHHFRSKEELYIRVLERIYETLRRRQGDIPLSGLDPVEAMKRLCEDTFQVFIDEPDIISMLNTENLYRGKHIAKSPAIRAMYDRLSDTIRSILKAGEEAAVFRTDVDPVELYISISGLGYFYLSNQYTLSMIFDRELAAPDSIASRKAHITDMILSFLTRGITPPSHEPD</sequence>
<dbReference type="InterPro" id="IPR036271">
    <property type="entry name" value="Tet_transcr_reg_TetR-rel_C_sf"/>
</dbReference>
<evidence type="ECO:0000256" key="2">
    <source>
        <dbReference type="PROSITE-ProRule" id="PRU00335"/>
    </source>
</evidence>
<dbReference type="PANTHER" id="PTHR30328">
    <property type="entry name" value="TRANSCRIPTIONAL REPRESSOR"/>
    <property type="match status" value="1"/>
</dbReference>
<dbReference type="OrthoDB" id="2356263at2"/>
<gene>
    <name evidence="4" type="primary">nicS</name>
    <name evidence="4" type="ORF">ANTHELSMS3_01705</name>
</gene>
<dbReference type="InterPro" id="IPR050109">
    <property type="entry name" value="HTH-type_TetR-like_transc_reg"/>
</dbReference>
<name>A0A222E2F5_9RHOB</name>
<dbReference type="Pfam" id="PF00440">
    <property type="entry name" value="TetR_N"/>
    <property type="match status" value="1"/>
</dbReference>
<dbReference type="KEGG" id="aht:ANTHELSMS3_01705"/>
<reference evidence="4 5" key="1">
    <citation type="submission" date="2017-07" db="EMBL/GenBank/DDBJ databases">
        <title>Genome Sequence of Antarctobacter heliothermus Strain SMS3 Isolated from a culture of the Diatom Skeletonema marinoi.</title>
        <authorList>
            <person name="Topel M."/>
            <person name="Pinder M.I.M."/>
            <person name="Johansson O.N."/>
            <person name="Kourtchenko O."/>
            <person name="Godhe A."/>
            <person name="Clarke A.K."/>
        </authorList>
    </citation>
    <scope>NUCLEOTIDE SEQUENCE [LARGE SCALE GENOMIC DNA]</scope>
    <source>
        <strain evidence="4 5">SMS3</strain>
    </source>
</reference>
<dbReference type="InterPro" id="IPR041474">
    <property type="entry name" value="NicS_C"/>
</dbReference>
<dbReference type="Proteomes" id="UP000203589">
    <property type="component" value="Chromosome"/>
</dbReference>
<feature type="domain" description="HTH tetR-type" evidence="3">
    <location>
        <begin position="21"/>
        <end position="81"/>
    </location>
</feature>
<dbReference type="PROSITE" id="PS50977">
    <property type="entry name" value="HTH_TETR_2"/>
    <property type="match status" value="1"/>
</dbReference>
<dbReference type="SUPFAM" id="SSF46689">
    <property type="entry name" value="Homeodomain-like"/>
    <property type="match status" value="1"/>
</dbReference>
<evidence type="ECO:0000313" key="4">
    <source>
        <dbReference type="EMBL" id="ASP20394.1"/>
    </source>
</evidence>
<dbReference type="InterPro" id="IPR009057">
    <property type="entry name" value="Homeodomain-like_sf"/>
</dbReference>
<keyword evidence="1 2" id="KW-0238">DNA-binding</keyword>
<dbReference type="GO" id="GO:0003677">
    <property type="term" value="F:DNA binding"/>
    <property type="evidence" value="ECO:0007669"/>
    <property type="project" value="UniProtKB-UniRule"/>
</dbReference>
<dbReference type="SUPFAM" id="SSF48498">
    <property type="entry name" value="Tetracyclin repressor-like, C-terminal domain"/>
    <property type="match status" value="1"/>
</dbReference>
<protein>
    <submittedName>
        <fullName evidence="4">HTH-type transcriptional repressor NicS</fullName>
    </submittedName>
</protein>
<proteinExistence type="predicted"/>
<dbReference type="RefSeq" id="WP_094034475.1">
    <property type="nucleotide sequence ID" value="NZ_CP022540.1"/>
</dbReference>
<dbReference type="PRINTS" id="PR00455">
    <property type="entry name" value="HTHTETR"/>
</dbReference>
<evidence type="ECO:0000256" key="1">
    <source>
        <dbReference type="ARBA" id="ARBA00023125"/>
    </source>
</evidence>
<dbReference type="Gene3D" id="1.10.357.10">
    <property type="entry name" value="Tetracycline Repressor, domain 2"/>
    <property type="match status" value="1"/>
</dbReference>
<keyword evidence="5" id="KW-1185">Reference proteome</keyword>
<dbReference type="InterPro" id="IPR001647">
    <property type="entry name" value="HTH_TetR"/>
</dbReference>
<evidence type="ECO:0000259" key="3">
    <source>
        <dbReference type="PROSITE" id="PS50977"/>
    </source>
</evidence>
<dbReference type="Pfam" id="PF17938">
    <property type="entry name" value="TetR_C_29"/>
    <property type="match status" value="1"/>
</dbReference>